<dbReference type="OrthoDB" id="9799365at2"/>
<gene>
    <name evidence="1" type="ORF">SAMN05661086_02408</name>
</gene>
<dbReference type="InterPro" id="IPR036412">
    <property type="entry name" value="HAD-like_sf"/>
</dbReference>
<dbReference type="STRING" id="37658.SAMN05661086_02408"/>
<name>A0A1I6KGS5_9FIRM</name>
<dbReference type="RefSeq" id="WP_092561099.1">
    <property type="nucleotide sequence ID" value="NZ_FOYZ01000009.1"/>
</dbReference>
<protein>
    <submittedName>
        <fullName evidence="1">Haloacid dehalogenase-like hydrolase</fullName>
    </submittedName>
</protein>
<keyword evidence="2" id="KW-1185">Reference proteome</keyword>
<proteinExistence type="predicted"/>
<organism evidence="1 2">
    <name type="scientific">Anaeromicropila populeti</name>
    <dbReference type="NCBI Taxonomy" id="37658"/>
    <lineage>
        <taxon>Bacteria</taxon>
        <taxon>Bacillati</taxon>
        <taxon>Bacillota</taxon>
        <taxon>Clostridia</taxon>
        <taxon>Lachnospirales</taxon>
        <taxon>Lachnospiraceae</taxon>
        <taxon>Anaeromicropila</taxon>
    </lineage>
</organism>
<dbReference type="InterPro" id="IPR023214">
    <property type="entry name" value="HAD_sf"/>
</dbReference>
<dbReference type="Proteomes" id="UP000199659">
    <property type="component" value="Unassembled WGS sequence"/>
</dbReference>
<accession>A0A1I6KGS5</accession>
<dbReference type="PROSITE" id="PS51257">
    <property type="entry name" value="PROKAR_LIPOPROTEIN"/>
    <property type="match status" value="1"/>
</dbReference>
<dbReference type="AlphaFoldDB" id="A0A1I6KGS5"/>
<evidence type="ECO:0000313" key="2">
    <source>
        <dbReference type="Proteomes" id="UP000199659"/>
    </source>
</evidence>
<evidence type="ECO:0000313" key="1">
    <source>
        <dbReference type="EMBL" id="SFR90441.1"/>
    </source>
</evidence>
<sequence length="346" mass="39574">MIKNNKWLPAVILICLGSLLIGCNNSQKSDVLSSWSEDSATKKEIVNFVEAVTDKDSSDFVPVQDRIATFDMDGTILCEKQYWIELAVAIYHIQNDLQDNKELNEKLNTLLTDLNTVPEPAETGILIEQVTGEAFAGVSEEEFVNYVSNFMELPKEDFEDLTYGDSFYKPMLELIQYLRDNDFHVYLVSGSERGVVWGSAEGVIDLERGNMIGSDMQLIPSNYDSSNLEYIFQPDDELVRGSTFSHTDVKLDKVYNIYHQIGKKPIFACGNTDGDFSMLNFARSNSYRNLSVLICHDDNEREYDYHVEERPVWNKYAEQYGWKIVSMKNEFEAIFLKDGKKVNITP</sequence>
<dbReference type="SUPFAM" id="SSF56784">
    <property type="entry name" value="HAD-like"/>
    <property type="match status" value="1"/>
</dbReference>
<reference evidence="1 2" key="1">
    <citation type="submission" date="2016-10" db="EMBL/GenBank/DDBJ databases">
        <authorList>
            <person name="de Groot N.N."/>
        </authorList>
    </citation>
    <scope>NUCLEOTIDE SEQUENCE [LARGE SCALE GENOMIC DNA]</scope>
    <source>
        <strain evidence="1 2">743A</strain>
    </source>
</reference>
<dbReference type="Gene3D" id="3.40.50.1000">
    <property type="entry name" value="HAD superfamily/HAD-like"/>
    <property type="match status" value="1"/>
</dbReference>
<dbReference type="EMBL" id="FOYZ01000009">
    <property type="protein sequence ID" value="SFR90441.1"/>
    <property type="molecule type" value="Genomic_DNA"/>
</dbReference>
<dbReference type="GO" id="GO:0016787">
    <property type="term" value="F:hydrolase activity"/>
    <property type="evidence" value="ECO:0007669"/>
    <property type="project" value="UniProtKB-KW"/>
</dbReference>
<keyword evidence="1" id="KW-0378">Hydrolase</keyword>